<comment type="subunit">
    <text evidence="6">Homotetramer.</text>
</comment>
<dbReference type="SUPFAM" id="SSF52540">
    <property type="entry name" value="P-loop containing nucleoside triphosphate hydrolases"/>
    <property type="match status" value="1"/>
</dbReference>
<evidence type="ECO:0000256" key="5">
    <source>
        <dbReference type="ARBA" id="ARBA00024500"/>
    </source>
</evidence>
<comment type="similarity">
    <text evidence="1 6">Belongs to the polyphosphate kinase 2 (PPK2) family. Class I subfamily.</text>
</comment>
<evidence type="ECO:0000313" key="8">
    <source>
        <dbReference type="EMBL" id="KAB7741155.1"/>
    </source>
</evidence>
<dbReference type="Gene3D" id="3.40.50.300">
    <property type="entry name" value="P-loop containing nucleotide triphosphate hydrolases"/>
    <property type="match status" value="1"/>
</dbReference>
<keyword evidence="3 6" id="KW-0418">Kinase</keyword>
<dbReference type="RefSeq" id="WP_152215128.1">
    <property type="nucleotide sequence ID" value="NZ_JBAQYD010000023.1"/>
</dbReference>
<dbReference type="GO" id="GO:0006754">
    <property type="term" value="P:ATP biosynthetic process"/>
    <property type="evidence" value="ECO:0007669"/>
    <property type="project" value="UniProtKB-KW"/>
</dbReference>
<keyword evidence="4" id="KW-0066">ATP synthesis</keyword>
<dbReference type="EMBL" id="WESC01000004">
    <property type="protein sequence ID" value="KAB7741155.1"/>
    <property type="molecule type" value="Genomic_DNA"/>
</dbReference>
<dbReference type="InterPro" id="IPR022486">
    <property type="entry name" value="PPK2_PA0141"/>
</dbReference>
<keyword evidence="9" id="KW-1185">Reference proteome</keyword>
<dbReference type="PIRSF" id="PIRSF028756">
    <property type="entry name" value="PPK2_prd"/>
    <property type="match status" value="1"/>
</dbReference>
<dbReference type="GO" id="GO:0008976">
    <property type="term" value="F:polyphosphate kinase activity"/>
    <property type="evidence" value="ECO:0007669"/>
    <property type="project" value="UniProtKB-UniRule"/>
</dbReference>
<dbReference type="PANTHER" id="PTHR34383:SF1">
    <property type="entry name" value="ADP-POLYPHOSPHATE PHOSPHOTRANSFERASE"/>
    <property type="match status" value="1"/>
</dbReference>
<dbReference type="AlphaFoldDB" id="A0A6N6VKU3"/>
<organism evidence="8 9">
    <name type="scientific">Parvibaculum sedimenti</name>
    <dbReference type="NCBI Taxonomy" id="2608632"/>
    <lineage>
        <taxon>Bacteria</taxon>
        <taxon>Pseudomonadati</taxon>
        <taxon>Pseudomonadota</taxon>
        <taxon>Alphaproteobacteria</taxon>
        <taxon>Hyphomicrobiales</taxon>
        <taxon>Parvibaculaceae</taxon>
        <taxon>Parvibaculum</taxon>
    </lineage>
</organism>
<dbReference type="NCBIfam" id="TIGR03707">
    <property type="entry name" value="PPK2_P_aer"/>
    <property type="match status" value="1"/>
</dbReference>
<name>A0A6N6VKU3_9HYPH</name>
<evidence type="ECO:0000313" key="9">
    <source>
        <dbReference type="Proteomes" id="UP000468901"/>
    </source>
</evidence>
<dbReference type="Pfam" id="PF03976">
    <property type="entry name" value="PPK2"/>
    <property type="match status" value="1"/>
</dbReference>
<evidence type="ECO:0000256" key="6">
    <source>
        <dbReference type="RuleBase" id="RU369062"/>
    </source>
</evidence>
<dbReference type="InterPro" id="IPR022488">
    <property type="entry name" value="PPK2-related"/>
</dbReference>
<evidence type="ECO:0000256" key="3">
    <source>
        <dbReference type="ARBA" id="ARBA00022777"/>
    </source>
</evidence>
<keyword evidence="2 6" id="KW-0808">Transferase</keyword>
<comment type="caution">
    <text evidence="8">The sequence shown here is derived from an EMBL/GenBank/DDBJ whole genome shotgun (WGS) entry which is preliminary data.</text>
</comment>
<dbReference type="EC" id="2.7.4.-" evidence="6"/>
<dbReference type="Proteomes" id="UP000468901">
    <property type="component" value="Unassembled WGS sequence"/>
</dbReference>
<sequence>MSSKNRKKNQVADDEDDGNGEYKKDLYELQVELVKLHKDIIANNRKFLVIFEGRDAAGKDGTIKRLTEHLSPREARIIALGKPSDRETSQWYFQRYSRYLPAAQEIVFFNRSWYNRAGVEPVMGYCSEAEHEQFLSTVSSFEEMLIGAGITLYKYYLDITRDEQKKRLEDRRKDPLKQWKLSPVDDAALKHWSDYSKARDLMFARTHTLHAPWYVVCANDKREARLNVMRDLLNRTTYEGKKQKLTIPDMNIVFPFDPAQLKSDRIAK</sequence>
<dbReference type="PANTHER" id="PTHR34383">
    <property type="entry name" value="POLYPHOSPHATE:AMP PHOSPHOTRANSFERASE-RELATED"/>
    <property type="match status" value="1"/>
</dbReference>
<accession>A0A6N6VKU3</accession>
<comment type="function">
    <text evidence="6">Uses inorganic polyphosphate (polyP) as a donor to convert GDP to GTP or ADP to ATP.</text>
</comment>
<evidence type="ECO:0000256" key="2">
    <source>
        <dbReference type="ARBA" id="ARBA00022679"/>
    </source>
</evidence>
<feature type="domain" description="Polyphosphate kinase-2-related" evidence="7">
    <location>
        <begin position="20"/>
        <end position="243"/>
    </location>
</feature>
<protein>
    <recommendedName>
        <fullName evidence="6">ADP/GDP-polyphosphate phosphotransferase</fullName>
        <ecNumber evidence="6">2.7.4.-</ecNumber>
    </recommendedName>
    <alternativeName>
        <fullName evidence="6">Polyphosphate kinase PPK2</fullName>
    </alternativeName>
</protein>
<evidence type="ECO:0000256" key="1">
    <source>
        <dbReference type="ARBA" id="ARBA00009924"/>
    </source>
</evidence>
<reference evidence="8 9" key="1">
    <citation type="submission" date="2019-09" db="EMBL/GenBank/DDBJ databases">
        <title>Parvibaculum sedimenti sp. nov., isolated from sediment.</title>
        <authorList>
            <person name="Wang Y."/>
        </authorList>
    </citation>
    <scope>NUCLEOTIDE SEQUENCE [LARGE SCALE GENOMIC DNA]</scope>
    <source>
        <strain evidence="8 9">HXT-9</strain>
    </source>
</reference>
<evidence type="ECO:0000259" key="7">
    <source>
        <dbReference type="Pfam" id="PF03976"/>
    </source>
</evidence>
<evidence type="ECO:0000256" key="4">
    <source>
        <dbReference type="ARBA" id="ARBA00023310"/>
    </source>
</evidence>
<dbReference type="InterPro" id="IPR027417">
    <property type="entry name" value="P-loop_NTPase"/>
</dbReference>
<gene>
    <name evidence="8" type="primary">ppk2</name>
    <name evidence="8" type="ORF">F2P47_05250</name>
</gene>
<comment type="catalytic activity">
    <reaction evidence="5">
        <text>[phosphate](n) + ATP = [phosphate](n+1) + ADP</text>
        <dbReference type="Rhea" id="RHEA:19573"/>
        <dbReference type="Rhea" id="RHEA-COMP:9859"/>
        <dbReference type="Rhea" id="RHEA-COMP:14280"/>
        <dbReference type="ChEBI" id="CHEBI:16838"/>
        <dbReference type="ChEBI" id="CHEBI:30616"/>
        <dbReference type="ChEBI" id="CHEBI:456216"/>
    </reaction>
    <physiologicalReaction direction="right-to-left" evidence="5">
        <dbReference type="Rhea" id="RHEA:19575"/>
    </physiologicalReaction>
</comment>
<proteinExistence type="inferred from homology"/>
<dbReference type="InterPro" id="IPR016898">
    <property type="entry name" value="Polyphosphate_phosphotransfera"/>
</dbReference>